<sequence>MVRVCPELVETTFAIKLGVDLVVGDPFKEFVLVAILFADMLEHNRWDPDESQYHYNGQLKNPGQLADPWFYNRLHPIIQEINWEIFTYLDELLHMKEDLSQEKVSYLANED</sequence>
<reference evidence="1 2" key="1">
    <citation type="journal article" date="2021" name="Nat. Plants">
        <title>The Taxus genome provides insights into paclitaxel biosynthesis.</title>
        <authorList>
            <person name="Xiong X."/>
            <person name="Gou J."/>
            <person name="Liao Q."/>
            <person name="Li Y."/>
            <person name="Zhou Q."/>
            <person name="Bi G."/>
            <person name="Li C."/>
            <person name="Du R."/>
            <person name="Wang X."/>
            <person name="Sun T."/>
            <person name="Guo L."/>
            <person name="Liang H."/>
            <person name="Lu P."/>
            <person name="Wu Y."/>
            <person name="Zhang Z."/>
            <person name="Ro D.K."/>
            <person name="Shang Y."/>
            <person name="Huang S."/>
            <person name="Yan J."/>
        </authorList>
    </citation>
    <scope>NUCLEOTIDE SEQUENCE [LARGE SCALE GENOMIC DNA]</scope>
    <source>
        <strain evidence="1">Ta-2019</strain>
    </source>
</reference>
<organism evidence="1 2">
    <name type="scientific">Taxus chinensis</name>
    <name type="common">Chinese yew</name>
    <name type="synonym">Taxus wallichiana var. chinensis</name>
    <dbReference type="NCBI Taxonomy" id="29808"/>
    <lineage>
        <taxon>Eukaryota</taxon>
        <taxon>Viridiplantae</taxon>
        <taxon>Streptophyta</taxon>
        <taxon>Embryophyta</taxon>
        <taxon>Tracheophyta</taxon>
        <taxon>Spermatophyta</taxon>
        <taxon>Pinopsida</taxon>
        <taxon>Pinidae</taxon>
        <taxon>Conifers II</taxon>
        <taxon>Cupressales</taxon>
        <taxon>Taxaceae</taxon>
        <taxon>Taxus</taxon>
    </lineage>
</organism>
<name>A0AA38FNH7_TAXCH</name>
<evidence type="ECO:0000313" key="1">
    <source>
        <dbReference type="EMBL" id="KAH9306945.1"/>
    </source>
</evidence>
<evidence type="ECO:0000313" key="2">
    <source>
        <dbReference type="Proteomes" id="UP000824469"/>
    </source>
</evidence>
<dbReference type="Proteomes" id="UP000824469">
    <property type="component" value="Unassembled WGS sequence"/>
</dbReference>
<dbReference type="AlphaFoldDB" id="A0AA38FNH7"/>
<accession>A0AA38FNH7</accession>
<feature type="non-terminal residue" evidence="1">
    <location>
        <position position="1"/>
    </location>
</feature>
<protein>
    <submittedName>
        <fullName evidence="1">Uncharacterized protein</fullName>
    </submittedName>
</protein>
<dbReference type="EMBL" id="JAHRHJ020000008">
    <property type="protein sequence ID" value="KAH9306945.1"/>
    <property type="molecule type" value="Genomic_DNA"/>
</dbReference>
<keyword evidence="2" id="KW-1185">Reference proteome</keyword>
<gene>
    <name evidence="1" type="ORF">KI387_011349</name>
</gene>
<proteinExistence type="predicted"/>
<comment type="caution">
    <text evidence="1">The sequence shown here is derived from an EMBL/GenBank/DDBJ whole genome shotgun (WGS) entry which is preliminary data.</text>
</comment>